<dbReference type="Proteomes" id="UP000095287">
    <property type="component" value="Unplaced"/>
</dbReference>
<evidence type="ECO:0000313" key="1">
    <source>
        <dbReference type="Proteomes" id="UP000095287"/>
    </source>
</evidence>
<name>A0A1I7XWN4_9BILA</name>
<protein>
    <submittedName>
        <fullName evidence="2">Ig-like domain-containing protein</fullName>
    </submittedName>
</protein>
<sequence>MGNVDILGRKQTKSFGVKEADAEDVHPALSQIAEPTHKGDRFTSTPLEQQVTTILVCFAMSGKKDSPREKITWQVHS</sequence>
<keyword evidence="1" id="KW-1185">Reference proteome</keyword>
<proteinExistence type="predicted"/>
<evidence type="ECO:0000313" key="2">
    <source>
        <dbReference type="WBParaSite" id="L893_g10218.t1"/>
    </source>
</evidence>
<reference evidence="2" key="1">
    <citation type="submission" date="2016-11" db="UniProtKB">
        <authorList>
            <consortium name="WormBaseParasite"/>
        </authorList>
    </citation>
    <scope>IDENTIFICATION</scope>
</reference>
<accession>A0A1I7XWN4</accession>
<dbReference type="AlphaFoldDB" id="A0A1I7XWN4"/>
<dbReference type="WBParaSite" id="L893_g10218.t1">
    <property type="protein sequence ID" value="L893_g10218.t1"/>
    <property type="gene ID" value="L893_g10218"/>
</dbReference>
<organism evidence="1 2">
    <name type="scientific">Steinernema glaseri</name>
    <dbReference type="NCBI Taxonomy" id="37863"/>
    <lineage>
        <taxon>Eukaryota</taxon>
        <taxon>Metazoa</taxon>
        <taxon>Ecdysozoa</taxon>
        <taxon>Nematoda</taxon>
        <taxon>Chromadorea</taxon>
        <taxon>Rhabditida</taxon>
        <taxon>Tylenchina</taxon>
        <taxon>Panagrolaimomorpha</taxon>
        <taxon>Strongyloidoidea</taxon>
        <taxon>Steinernematidae</taxon>
        <taxon>Steinernema</taxon>
    </lineage>
</organism>